<keyword evidence="1" id="KW-0812">Transmembrane</keyword>
<protein>
    <submittedName>
        <fullName evidence="2">Permease of the drug/metabolite transporter (DMT) superfamily</fullName>
    </submittedName>
</protein>
<comment type="caution">
    <text evidence="2">The sequence shown here is derived from an EMBL/GenBank/DDBJ whole genome shotgun (WGS) entry which is preliminary data.</text>
</comment>
<gene>
    <name evidence="2" type="ORF">BPMI_00328</name>
</gene>
<organism evidence="2 3">
    <name type="scientific">Candidatus Burkholderia pumila</name>
    <dbReference type="NCBI Taxonomy" id="1090375"/>
    <lineage>
        <taxon>Bacteria</taxon>
        <taxon>Pseudomonadati</taxon>
        <taxon>Pseudomonadota</taxon>
        <taxon>Betaproteobacteria</taxon>
        <taxon>Burkholderiales</taxon>
        <taxon>Burkholderiaceae</taxon>
        <taxon>Burkholderia</taxon>
    </lineage>
</organism>
<keyword evidence="3" id="KW-1185">Reference proteome</keyword>
<evidence type="ECO:0000256" key="1">
    <source>
        <dbReference type="SAM" id="Phobius"/>
    </source>
</evidence>
<evidence type="ECO:0000313" key="2">
    <source>
        <dbReference type="EMBL" id="KMQ80868.1"/>
    </source>
</evidence>
<accession>A0ABR5HNB7</accession>
<reference evidence="2 3" key="1">
    <citation type="submission" date="2015-06" db="EMBL/GenBank/DDBJ databases">
        <title>Comparative genomics of Burkholderia leaf nodule symbionts.</title>
        <authorList>
            <person name="Carlier A."/>
            <person name="Eberl L."/>
            <person name="Pinto-Carbo M."/>
        </authorList>
    </citation>
    <scope>NUCLEOTIDE SEQUENCE [LARGE SCALE GENOMIC DNA]</scope>
    <source>
        <strain evidence="2 3">UZHbot3</strain>
    </source>
</reference>
<proteinExistence type="predicted"/>
<keyword evidence="1" id="KW-1133">Transmembrane helix</keyword>
<dbReference type="EMBL" id="LELG01000033">
    <property type="protein sequence ID" value="KMQ80868.1"/>
    <property type="molecule type" value="Genomic_DNA"/>
</dbReference>
<sequence length="129" mass="14476">MSLGVIISFPVFSAWAMKTVLTSHGAVVNGLQPLCVAYLRGIAERDCRQRDRRRVRVAGGRQISSGRFIDARRGRHRRVGLCGRRAARVSDRRMAGPIYWALVLSAPFLLLPIGWLAGLIMPRIPRRSR</sequence>
<name>A0ABR5HNB7_9BURK</name>
<dbReference type="Proteomes" id="UP000242951">
    <property type="component" value="Unassembled WGS sequence"/>
</dbReference>
<feature type="transmembrane region" description="Helical" evidence="1">
    <location>
        <begin position="98"/>
        <end position="121"/>
    </location>
</feature>
<keyword evidence="1" id="KW-0472">Membrane</keyword>
<evidence type="ECO:0000313" key="3">
    <source>
        <dbReference type="Proteomes" id="UP000242951"/>
    </source>
</evidence>